<sequence>MTKFLNDAEIPENFPIPVGRICGVGKVLEINSTEGWLRIYTVSFDRVAGTRRSFELIAYRLPEARWKNTPQFPVNSTIFFSGELYSQQPTTKLFTIVLDDATWMVQTGGGNNTTPASATTTPTKKRRLGASKNVDKTVEKNGTTPTSTSTEATSA</sequence>
<evidence type="ECO:0000313" key="2">
    <source>
        <dbReference type="EMBL" id="CAD6935863.1"/>
    </source>
</evidence>
<keyword evidence="3" id="KW-1185">Reference proteome</keyword>
<accession>A0ABN7IXD4</accession>
<organism evidence="2 3">
    <name type="scientific">Tilletia caries</name>
    <name type="common">wheat bunt fungus</name>
    <dbReference type="NCBI Taxonomy" id="13290"/>
    <lineage>
        <taxon>Eukaryota</taxon>
        <taxon>Fungi</taxon>
        <taxon>Dikarya</taxon>
        <taxon>Basidiomycota</taxon>
        <taxon>Ustilaginomycotina</taxon>
        <taxon>Exobasidiomycetes</taxon>
        <taxon>Tilletiales</taxon>
        <taxon>Tilletiaceae</taxon>
        <taxon>Tilletia</taxon>
    </lineage>
</organism>
<feature type="compositionally biased region" description="Low complexity" evidence="1">
    <location>
        <begin position="112"/>
        <end position="122"/>
    </location>
</feature>
<evidence type="ECO:0008006" key="4">
    <source>
        <dbReference type="Google" id="ProtNLM"/>
    </source>
</evidence>
<feature type="compositionally biased region" description="Low complexity" evidence="1">
    <location>
        <begin position="143"/>
        <end position="155"/>
    </location>
</feature>
<feature type="region of interest" description="Disordered" evidence="1">
    <location>
        <begin position="107"/>
        <end position="155"/>
    </location>
</feature>
<evidence type="ECO:0000256" key="1">
    <source>
        <dbReference type="SAM" id="MobiDB-lite"/>
    </source>
</evidence>
<dbReference type="Proteomes" id="UP000836402">
    <property type="component" value="Unassembled WGS sequence"/>
</dbReference>
<protein>
    <recommendedName>
        <fullName evidence="4">Telomeric single stranded DNA binding POT1/Cdc13 domain-containing protein</fullName>
    </recommendedName>
</protein>
<comment type="caution">
    <text evidence="2">The sequence shown here is derived from an EMBL/GenBank/DDBJ whole genome shotgun (WGS) entry which is preliminary data.</text>
</comment>
<proteinExistence type="predicted"/>
<name>A0ABN7IXD4_9BASI</name>
<gene>
    <name evidence="2" type="ORF">JKIAZH3_G555</name>
</gene>
<reference evidence="2" key="1">
    <citation type="submission" date="2020-10" db="EMBL/GenBank/DDBJ databases">
        <authorList>
            <person name="Sedaghatjoo S."/>
        </authorList>
    </citation>
    <scope>NUCLEOTIDE SEQUENCE</scope>
    <source>
        <strain evidence="2">AZH3</strain>
    </source>
</reference>
<evidence type="ECO:0000313" key="3">
    <source>
        <dbReference type="Proteomes" id="UP000836402"/>
    </source>
</evidence>
<dbReference type="EMBL" id="CAJHJG010003815">
    <property type="protein sequence ID" value="CAD6935863.1"/>
    <property type="molecule type" value="Genomic_DNA"/>
</dbReference>